<keyword evidence="4" id="KW-1185">Reference proteome</keyword>
<keyword evidence="1" id="KW-0611">Plant defense</keyword>
<dbReference type="InterPro" id="IPR032675">
    <property type="entry name" value="LRR_dom_sf"/>
</dbReference>
<sequence>MQGIPSLEDLELSSINIQLVWKHKLLPTCSYAQNLTCLTIKGCHNFNRLFSSSMVKSFVQLKTLKVENCENMENVIFEKELTKEEMMNKKTFRVLEFLSLKDLPRLTRFCNGNYFEFPLLTSLSIETCPTLKTFISDAEENNSEIASPTLFNEKVILH</sequence>
<evidence type="ECO:0000313" key="3">
    <source>
        <dbReference type="EMBL" id="KAK8508809.1"/>
    </source>
</evidence>
<protein>
    <recommendedName>
        <fullName evidence="2">Disease resistance protein At4g27190-like leucine-rich repeats domain-containing protein</fullName>
    </recommendedName>
</protein>
<dbReference type="Pfam" id="PF23247">
    <property type="entry name" value="LRR_RPS2"/>
    <property type="match status" value="1"/>
</dbReference>
<evidence type="ECO:0000313" key="4">
    <source>
        <dbReference type="Proteomes" id="UP001472677"/>
    </source>
</evidence>
<dbReference type="EMBL" id="JBBPBM010000097">
    <property type="protein sequence ID" value="KAK8508809.1"/>
    <property type="molecule type" value="Genomic_DNA"/>
</dbReference>
<reference evidence="3 4" key="1">
    <citation type="journal article" date="2024" name="G3 (Bethesda)">
        <title>Genome assembly of Hibiscus sabdariffa L. provides insights into metabolisms of medicinal natural products.</title>
        <authorList>
            <person name="Kim T."/>
        </authorList>
    </citation>
    <scope>NUCLEOTIDE SEQUENCE [LARGE SCALE GENOMIC DNA]</scope>
    <source>
        <strain evidence="3">TK-2024</strain>
        <tissue evidence="3">Old leaves</tissue>
    </source>
</reference>
<proteinExistence type="predicted"/>
<name>A0ABR2BPK9_9ROSI</name>
<comment type="caution">
    <text evidence="3">The sequence shown here is derived from an EMBL/GenBank/DDBJ whole genome shotgun (WGS) entry which is preliminary data.</text>
</comment>
<dbReference type="PANTHER" id="PTHR33463">
    <property type="entry name" value="NB-ARC DOMAIN-CONTAINING PROTEIN-RELATED"/>
    <property type="match status" value="1"/>
</dbReference>
<dbReference type="Gene3D" id="3.80.10.10">
    <property type="entry name" value="Ribonuclease Inhibitor"/>
    <property type="match status" value="1"/>
</dbReference>
<evidence type="ECO:0000256" key="1">
    <source>
        <dbReference type="ARBA" id="ARBA00022821"/>
    </source>
</evidence>
<dbReference type="InterPro" id="IPR050905">
    <property type="entry name" value="Plant_NBS-LRR"/>
</dbReference>
<dbReference type="Proteomes" id="UP001472677">
    <property type="component" value="Unassembled WGS sequence"/>
</dbReference>
<feature type="domain" description="Disease resistance protein At4g27190-like leucine-rich repeats" evidence="2">
    <location>
        <begin position="7"/>
        <end position="134"/>
    </location>
</feature>
<evidence type="ECO:0000259" key="2">
    <source>
        <dbReference type="Pfam" id="PF23247"/>
    </source>
</evidence>
<gene>
    <name evidence="3" type="ORF">V6N12_034911</name>
</gene>
<dbReference type="PANTHER" id="PTHR33463:SF189">
    <property type="entry name" value="FBD DOMAIN-CONTAINING PROTEIN"/>
    <property type="match status" value="1"/>
</dbReference>
<accession>A0ABR2BPK9</accession>
<organism evidence="3 4">
    <name type="scientific">Hibiscus sabdariffa</name>
    <name type="common">roselle</name>
    <dbReference type="NCBI Taxonomy" id="183260"/>
    <lineage>
        <taxon>Eukaryota</taxon>
        <taxon>Viridiplantae</taxon>
        <taxon>Streptophyta</taxon>
        <taxon>Embryophyta</taxon>
        <taxon>Tracheophyta</taxon>
        <taxon>Spermatophyta</taxon>
        <taxon>Magnoliopsida</taxon>
        <taxon>eudicotyledons</taxon>
        <taxon>Gunneridae</taxon>
        <taxon>Pentapetalae</taxon>
        <taxon>rosids</taxon>
        <taxon>malvids</taxon>
        <taxon>Malvales</taxon>
        <taxon>Malvaceae</taxon>
        <taxon>Malvoideae</taxon>
        <taxon>Hibiscus</taxon>
    </lineage>
</organism>
<dbReference type="SUPFAM" id="SSF52047">
    <property type="entry name" value="RNI-like"/>
    <property type="match status" value="1"/>
</dbReference>
<dbReference type="InterPro" id="IPR057135">
    <property type="entry name" value="At4g27190-like_LRR"/>
</dbReference>